<feature type="transmembrane region" description="Helical" evidence="5">
    <location>
        <begin position="255"/>
        <end position="274"/>
    </location>
</feature>
<protein>
    <submittedName>
        <fullName evidence="7">ATP-binding cassette domain-containing protein</fullName>
    </submittedName>
</protein>
<comment type="caution">
    <text evidence="7">The sequence shown here is derived from an EMBL/GenBank/DDBJ whole genome shotgun (WGS) entry which is preliminary data.</text>
</comment>
<dbReference type="Proteomes" id="UP001072034">
    <property type="component" value="Unassembled WGS sequence"/>
</dbReference>
<dbReference type="InterPro" id="IPR051782">
    <property type="entry name" value="ABC_Transporter_VariousFunc"/>
</dbReference>
<gene>
    <name evidence="7" type="ORF">OHJ16_13905</name>
</gene>
<reference evidence="7" key="1">
    <citation type="submission" date="2022-10" db="EMBL/GenBank/DDBJ databases">
        <title>Genome sequence of Actinomyces israelii ATCC 10048.</title>
        <authorList>
            <person name="Watt R.M."/>
            <person name="Tong W.M."/>
        </authorList>
    </citation>
    <scope>NUCLEOTIDE SEQUENCE</scope>
    <source>
        <strain evidence="7">ATCC 10048</strain>
    </source>
</reference>
<dbReference type="InterPro" id="IPR003439">
    <property type="entry name" value="ABC_transporter-like_ATP-bd"/>
</dbReference>
<dbReference type="EMBL" id="JAPTMY010000039">
    <property type="protein sequence ID" value="MCZ0859134.1"/>
    <property type="molecule type" value="Genomic_DNA"/>
</dbReference>
<dbReference type="SUPFAM" id="SSF52540">
    <property type="entry name" value="P-loop containing nucleoside triphosphate hydrolases"/>
    <property type="match status" value="1"/>
</dbReference>
<dbReference type="Pfam" id="PF00005">
    <property type="entry name" value="ABC_tran"/>
    <property type="match status" value="1"/>
</dbReference>
<evidence type="ECO:0000256" key="2">
    <source>
        <dbReference type="ARBA" id="ARBA00022741"/>
    </source>
</evidence>
<sequence length="807" mass="85195">MTPEPSARSSLTSRVRATVPMLFGAVAILMGIAVYSTASISAYPRVPDGVSPTSATASASAFAEAVGIGALGNTRVTASSDSMAATWFTLNGLSASEAAGLPIYYWTVNDESSDCSIDVLLDGSVGGFRCPADAVSSISAEALVSWAGARTTTAGVEESDVDSILNGSGSGRTLVWSDAAYGEAVVEYTLARENDTVVMRDSLVPPASEQPAIERSSFIGEATSTVGFVSCLILLILAVGSSLRSPVGRVSSRPLTVITLVLATLVMCSAANSLTSTTIVPPPGVSESIYIQALFLSNGFAAALLFLTVKICGEAGAALTPPSGGCLLGRVTCLPRRQVGLGLVTAAVWLAVCSVVYAWTNENGLTSVSLSQPDDFAAASAFPLAAPLLSSLVAAFQEEILFRWFALRYIASRTRSLALAITVTAVLWALIHANYRIIPPASRVIELVPLGIILSVLSLRYGVITAIVAHFAIDYITEALPLARIASPPETVILLVLLALPASICFIRWTRTPIDRLEKIEMTGSGSEPAKTDAHRRQLATRLPRSSEPTERRTSAITVRAACKVFDDITALHNVSCTMQYGKINCLLGPNGAGKTTLIHVVIGQETLTDGSVELRVQRTSPHHACAIGYVPDASLVYPLLTVREHLRLIEAVYQLSRFDMSNENDLLKRFGLERHANHLASKLSRGLKKRLMLACAVHQGASIIILDEPFDGLDPAGQDTLMKLLVDLRDTGHCVLVSTHRLDIAERIADALLVLSDGEVVFSGTGAQFARTGLPSPGKTAFEAAFAAVSTAGGRAPMAEWDGTST</sequence>
<evidence type="ECO:0000259" key="6">
    <source>
        <dbReference type="PROSITE" id="PS50893"/>
    </source>
</evidence>
<feature type="transmembrane region" description="Helical" evidence="5">
    <location>
        <begin position="492"/>
        <end position="509"/>
    </location>
</feature>
<feature type="transmembrane region" description="Helical" evidence="5">
    <location>
        <begin position="289"/>
        <end position="309"/>
    </location>
</feature>
<evidence type="ECO:0000313" key="8">
    <source>
        <dbReference type="Proteomes" id="UP001072034"/>
    </source>
</evidence>
<dbReference type="Gene3D" id="3.40.50.300">
    <property type="entry name" value="P-loop containing nucleotide triphosphate hydrolases"/>
    <property type="match status" value="1"/>
</dbReference>
<evidence type="ECO:0000256" key="5">
    <source>
        <dbReference type="SAM" id="Phobius"/>
    </source>
</evidence>
<keyword evidence="1" id="KW-0813">Transport</keyword>
<feature type="domain" description="ABC transporter" evidence="6">
    <location>
        <begin position="557"/>
        <end position="783"/>
    </location>
</feature>
<proteinExistence type="predicted"/>
<keyword evidence="3 7" id="KW-0067">ATP-binding</keyword>
<feature type="transmembrane region" description="Helical" evidence="5">
    <location>
        <begin position="447"/>
        <end position="471"/>
    </location>
</feature>
<dbReference type="PANTHER" id="PTHR42939">
    <property type="entry name" value="ABC TRANSPORTER ATP-BINDING PROTEIN ALBC-RELATED"/>
    <property type="match status" value="1"/>
</dbReference>
<feature type="transmembrane region" description="Helical" evidence="5">
    <location>
        <begin position="417"/>
        <end position="435"/>
    </location>
</feature>
<dbReference type="SMART" id="SM00382">
    <property type="entry name" value="AAA"/>
    <property type="match status" value="1"/>
</dbReference>
<dbReference type="InterPro" id="IPR027417">
    <property type="entry name" value="P-loop_NTPase"/>
</dbReference>
<dbReference type="PANTHER" id="PTHR42939:SF1">
    <property type="entry name" value="ABC TRANSPORTER ATP-BINDING PROTEIN ALBC-RELATED"/>
    <property type="match status" value="1"/>
</dbReference>
<feature type="transmembrane region" description="Helical" evidence="5">
    <location>
        <begin position="225"/>
        <end position="243"/>
    </location>
</feature>
<dbReference type="GO" id="GO:0005524">
    <property type="term" value="F:ATP binding"/>
    <property type="evidence" value="ECO:0007669"/>
    <property type="project" value="UniProtKB-KW"/>
</dbReference>
<feature type="transmembrane region" description="Helical" evidence="5">
    <location>
        <begin position="339"/>
        <end position="360"/>
    </location>
</feature>
<keyword evidence="8" id="KW-1185">Reference proteome</keyword>
<accession>A0ABT4IBL2</accession>
<evidence type="ECO:0000256" key="4">
    <source>
        <dbReference type="SAM" id="MobiDB-lite"/>
    </source>
</evidence>
<evidence type="ECO:0000256" key="3">
    <source>
        <dbReference type="ARBA" id="ARBA00022840"/>
    </source>
</evidence>
<keyword evidence="2" id="KW-0547">Nucleotide-binding</keyword>
<dbReference type="InterPro" id="IPR003593">
    <property type="entry name" value="AAA+_ATPase"/>
</dbReference>
<feature type="region of interest" description="Disordered" evidence="4">
    <location>
        <begin position="522"/>
        <end position="552"/>
    </location>
</feature>
<organism evidence="7 8">
    <name type="scientific">Actinomyces israelii</name>
    <dbReference type="NCBI Taxonomy" id="1659"/>
    <lineage>
        <taxon>Bacteria</taxon>
        <taxon>Bacillati</taxon>
        <taxon>Actinomycetota</taxon>
        <taxon>Actinomycetes</taxon>
        <taxon>Actinomycetales</taxon>
        <taxon>Actinomycetaceae</taxon>
        <taxon>Actinomyces</taxon>
    </lineage>
</organism>
<keyword evidence="5" id="KW-0472">Membrane</keyword>
<dbReference type="PROSITE" id="PS50893">
    <property type="entry name" value="ABC_TRANSPORTER_2"/>
    <property type="match status" value="1"/>
</dbReference>
<evidence type="ECO:0000313" key="7">
    <source>
        <dbReference type="EMBL" id="MCZ0859134.1"/>
    </source>
</evidence>
<name>A0ABT4IBL2_9ACTO</name>
<feature type="transmembrane region" description="Helical" evidence="5">
    <location>
        <begin position="376"/>
        <end position="396"/>
    </location>
</feature>
<keyword evidence="5" id="KW-0812">Transmembrane</keyword>
<dbReference type="InterPro" id="IPR003675">
    <property type="entry name" value="Rce1/LyrA-like_dom"/>
</dbReference>
<feature type="transmembrane region" description="Helical" evidence="5">
    <location>
        <begin position="21"/>
        <end position="43"/>
    </location>
</feature>
<keyword evidence="5" id="KW-1133">Transmembrane helix</keyword>
<evidence type="ECO:0000256" key="1">
    <source>
        <dbReference type="ARBA" id="ARBA00022448"/>
    </source>
</evidence>
<dbReference type="Pfam" id="PF02517">
    <property type="entry name" value="Rce1-like"/>
    <property type="match status" value="1"/>
</dbReference>
<dbReference type="RefSeq" id="WP_268918414.1">
    <property type="nucleotide sequence ID" value="NZ_JAPTMY010000039.1"/>
</dbReference>